<dbReference type="GO" id="GO:0009245">
    <property type="term" value="P:lipid A biosynthetic process"/>
    <property type="evidence" value="ECO:0007669"/>
    <property type="project" value="UniProtKB-KW"/>
</dbReference>
<keyword evidence="5" id="KW-0808">Transferase</keyword>
<evidence type="ECO:0000256" key="3">
    <source>
        <dbReference type="ARBA" id="ARBA00022516"/>
    </source>
</evidence>
<sequence length="376" mass="42533">MENVQRRAWRVVQRHLALQPAERNPIVHAALIGATWVYAQVSSQKRQWLLSRQRALPVRSISFGNVTWGGTGKTPCLHHVARMFHARGFDLLLVSRGYGDDEWKMFAAEFPHSLLAIGKHRYDNAVAQLSCFRRSRATEVARSSQIVALIDDGLQQWRLKKDLEIIMVDCYNPFGNGFLIPAGRLRELPEVALPSGDIVVLHHAAHLENAALAQLQATIQRWTRPDTLIAHSRMRLTSLPLGIHLDQHVRNRHQPLDASLLFHDNLVVIGLSGIGCPQSFRDILHTTFPNAAEVKVHAFPDHYAYSACDIRSIVDTVDGEKASGRSVVIITTEKDYHRSKELLDAHLPDLRVALCELEFTYGGDEFKRRVERLLNE</sequence>
<keyword evidence="3" id="KW-0444">Lipid biosynthesis</keyword>
<dbReference type="GO" id="GO:0005524">
    <property type="term" value="F:ATP binding"/>
    <property type="evidence" value="ECO:0007669"/>
    <property type="project" value="UniProtKB-KW"/>
</dbReference>
<evidence type="ECO:0000256" key="2">
    <source>
        <dbReference type="ARBA" id="ARBA00012071"/>
    </source>
</evidence>
<gene>
    <name evidence="10" type="ORF">H310_00256</name>
</gene>
<evidence type="ECO:0000256" key="9">
    <source>
        <dbReference type="ARBA" id="ARBA00023098"/>
    </source>
</evidence>
<keyword evidence="4" id="KW-0441">Lipid A biosynthesis</keyword>
<dbReference type="NCBIfam" id="TIGR00682">
    <property type="entry name" value="lpxK"/>
    <property type="match status" value="1"/>
</dbReference>
<dbReference type="Pfam" id="PF02606">
    <property type="entry name" value="LpxK"/>
    <property type="match status" value="1"/>
</dbReference>
<dbReference type="EMBL" id="KI913952">
    <property type="protein sequence ID" value="ETW09774.1"/>
    <property type="molecule type" value="Genomic_DNA"/>
</dbReference>
<dbReference type="HAMAP" id="MF_00409">
    <property type="entry name" value="LpxK"/>
    <property type="match status" value="1"/>
</dbReference>
<evidence type="ECO:0000256" key="7">
    <source>
        <dbReference type="ARBA" id="ARBA00022777"/>
    </source>
</evidence>
<evidence type="ECO:0000256" key="1">
    <source>
        <dbReference type="ARBA" id="ARBA00004870"/>
    </source>
</evidence>
<evidence type="ECO:0000256" key="4">
    <source>
        <dbReference type="ARBA" id="ARBA00022556"/>
    </source>
</evidence>
<dbReference type="GeneID" id="20077306"/>
<evidence type="ECO:0000256" key="5">
    <source>
        <dbReference type="ARBA" id="ARBA00022679"/>
    </source>
</evidence>
<name>A0A024UTT9_9STRA</name>
<evidence type="ECO:0000256" key="6">
    <source>
        <dbReference type="ARBA" id="ARBA00022741"/>
    </source>
</evidence>
<dbReference type="GO" id="GO:0016020">
    <property type="term" value="C:membrane"/>
    <property type="evidence" value="ECO:0007669"/>
    <property type="project" value="GOC"/>
</dbReference>
<evidence type="ECO:0000313" key="10">
    <source>
        <dbReference type="EMBL" id="ETW09774.1"/>
    </source>
</evidence>
<dbReference type="eggNOG" id="ENOG502QRUA">
    <property type="taxonomic scope" value="Eukaryota"/>
</dbReference>
<proteinExistence type="inferred from homology"/>
<dbReference type="InterPro" id="IPR003758">
    <property type="entry name" value="LpxK"/>
</dbReference>
<dbReference type="RefSeq" id="XP_008861185.1">
    <property type="nucleotide sequence ID" value="XM_008862963.1"/>
</dbReference>
<reference evidence="10" key="1">
    <citation type="submission" date="2013-12" db="EMBL/GenBank/DDBJ databases">
        <title>The Genome Sequence of Aphanomyces invadans NJM9701.</title>
        <authorList>
            <consortium name="The Broad Institute Genomics Platform"/>
            <person name="Russ C."/>
            <person name="Tyler B."/>
            <person name="van West P."/>
            <person name="Dieguez-Uribeondo J."/>
            <person name="Young S.K."/>
            <person name="Zeng Q."/>
            <person name="Gargeya S."/>
            <person name="Fitzgerald M."/>
            <person name="Abouelleil A."/>
            <person name="Alvarado L."/>
            <person name="Chapman S.B."/>
            <person name="Gainer-Dewar J."/>
            <person name="Goldberg J."/>
            <person name="Griggs A."/>
            <person name="Gujja S."/>
            <person name="Hansen M."/>
            <person name="Howarth C."/>
            <person name="Imamovic A."/>
            <person name="Ireland A."/>
            <person name="Larimer J."/>
            <person name="McCowan C."/>
            <person name="Murphy C."/>
            <person name="Pearson M."/>
            <person name="Poon T.W."/>
            <person name="Priest M."/>
            <person name="Roberts A."/>
            <person name="Saif S."/>
            <person name="Shea T."/>
            <person name="Sykes S."/>
            <person name="Wortman J."/>
            <person name="Nusbaum C."/>
            <person name="Birren B."/>
        </authorList>
    </citation>
    <scope>NUCLEOTIDE SEQUENCE [LARGE SCALE GENOMIC DNA]</scope>
    <source>
        <strain evidence="10">NJM9701</strain>
    </source>
</reference>
<accession>A0A024UTT9</accession>
<evidence type="ECO:0000256" key="8">
    <source>
        <dbReference type="ARBA" id="ARBA00022840"/>
    </source>
</evidence>
<keyword evidence="9" id="KW-0443">Lipid metabolism</keyword>
<dbReference type="OrthoDB" id="10266567at2759"/>
<dbReference type="VEuPathDB" id="FungiDB:H310_00256"/>
<dbReference type="PANTHER" id="PTHR42724:SF1">
    <property type="entry name" value="TETRAACYLDISACCHARIDE 4'-KINASE, MITOCHONDRIAL-RELATED"/>
    <property type="match status" value="1"/>
</dbReference>
<protein>
    <recommendedName>
        <fullName evidence="2">tetraacyldisaccharide 4'-kinase</fullName>
        <ecNumber evidence="2">2.7.1.130</ecNumber>
    </recommendedName>
</protein>
<comment type="pathway">
    <text evidence="1">Glycolipid biosynthesis; lipid IV(A) biosynthesis; lipid IV(A) from (3R)-3-hydroxytetradecanoyl-[acyl-carrier-protein] and UDP-N-acetyl-alpha-D-glucosamine: step 6/6.</text>
</comment>
<keyword evidence="8" id="KW-0067">ATP-binding</keyword>
<dbReference type="AlphaFoldDB" id="A0A024UTT9"/>
<keyword evidence="6" id="KW-0547">Nucleotide-binding</keyword>
<dbReference type="UniPathway" id="UPA00359">
    <property type="reaction ID" value="UER00482"/>
</dbReference>
<organism evidence="10">
    <name type="scientific">Aphanomyces invadans</name>
    <dbReference type="NCBI Taxonomy" id="157072"/>
    <lineage>
        <taxon>Eukaryota</taxon>
        <taxon>Sar</taxon>
        <taxon>Stramenopiles</taxon>
        <taxon>Oomycota</taxon>
        <taxon>Saprolegniomycetes</taxon>
        <taxon>Saprolegniales</taxon>
        <taxon>Verrucalvaceae</taxon>
        <taxon>Aphanomyces</taxon>
    </lineage>
</organism>
<keyword evidence="7 10" id="KW-0418">Kinase</keyword>
<dbReference type="EC" id="2.7.1.130" evidence="2"/>
<dbReference type="STRING" id="157072.A0A024UTT9"/>
<dbReference type="PANTHER" id="PTHR42724">
    <property type="entry name" value="TETRAACYLDISACCHARIDE 4'-KINASE"/>
    <property type="match status" value="1"/>
</dbReference>
<dbReference type="GO" id="GO:0009029">
    <property type="term" value="F:lipid-A 4'-kinase activity"/>
    <property type="evidence" value="ECO:0007669"/>
    <property type="project" value="UniProtKB-EC"/>
</dbReference>